<dbReference type="Pfam" id="PF09685">
    <property type="entry name" value="MamF_MmsF"/>
    <property type="match status" value="1"/>
</dbReference>
<dbReference type="Proteomes" id="UP001595685">
    <property type="component" value="Unassembled WGS sequence"/>
</dbReference>
<dbReference type="EMBL" id="JBHRWW010000003">
    <property type="protein sequence ID" value="MFC3687874.1"/>
    <property type="molecule type" value="Genomic_DNA"/>
</dbReference>
<accession>A0ABV7WER3</accession>
<evidence type="ECO:0000256" key="1">
    <source>
        <dbReference type="ARBA" id="ARBA00004141"/>
    </source>
</evidence>
<feature type="compositionally biased region" description="Low complexity" evidence="5">
    <location>
        <begin position="1"/>
        <end position="13"/>
    </location>
</feature>
<comment type="caution">
    <text evidence="7">The sequence shown here is derived from an EMBL/GenBank/DDBJ whole genome shotgun (WGS) entry which is preliminary data.</text>
</comment>
<keyword evidence="8" id="KW-1185">Reference proteome</keyword>
<evidence type="ECO:0000256" key="6">
    <source>
        <dbReference type="SAM" id="Phobius"/>
    </source>
</evidence>
<gene>
    <name evidence="7" type="ORF">ACFOLH_05910</name>
</gene>
<evidence type="ECO:0000256" key="3">
    <source>
        <dbReference type="ARBA" id="ARBA00022989"/>
    </source>
</evidence>
<keyword evidence="4 6" id="KW-0472">Membrane</keyword>
<evidence type="ECO:0000256" key="4">
    <source>
        <dbReference type="ARBA" id="ARBA00023136"/>
    </source>
</evidence>
<feature type="compositionally biased region" description="Low complexity" evidence="5">
    <location>
        <begin position="26"/>
        <end position="35"/>
    </location>
</feature>
<evidence type="ECO:0000256" key="2">
    <source>
        <dbReference type="ARBA" id="ARBA00022692"/>
    </source>
</evidence>
<evidence type="ECO:0000313" key="8">
    <source>
        <dbReference type="Proteomes" id="UP001595685"/>
    </source>
</evidence>
<comment type="subcellular location">
    <subcellularLocation>
        <location evidence="1">Membrane</location>
        <topology evidence="1">Multi-pass membrane protein</topology>
    </subcellularLocation>
</comment>
<reference evidence="8" key="1">
    <citation type="journal article" date="2019" name="Int. J. Syst. Evol. Microbiol.">
        <title>The Global Catalogue of Microorganisms (GCM) 10K type strain sequencing project: providing services to taxonomists for standard genome sequencing and annotation.</title>
        <authorList>
            <consortium name="The Broad Institute Genomics Platform"/>
            <consortium name="The Broad Institute Genome Sequencing Center for Infectious Disease"/>
            <person name="Wu L."/>
            <person name="Ma J."/>
        </authorList>
    </citation>
    <scope>NUCLEOTIDE SEQUENCE [LARGE SCALE GENOMIC DNA]</scope>
    <source>
        <strain evidence="8">NCAIM B.02333</strain>
    </source>
</reference>
<feature type="transmembrane region" description="Helical" evidence="6">
    <location>
        <begin position="67"/>
        <end position="89"/>
    </location>
</feature>
<sequence length="174" mass="18008">MTEPQPAAPAATLPGPPPAPSPALPYAPSYASSHPGLPPATEPFPGGRGPSPMTPADETTWSTVAHLSWLAGSLVGLPVLGPLVLWLVLRERGPFVRHHTAEALNLQLSVLLYGLGVAAVGGILTLVTFGVFAPVWALAGGMLVVAAVVLTVVGAVAASRGQWYRFPLTLRFVR</sequence>
<evidence type="ECO:0000313" key="7">
    <source>
        <dbReference type="EMBL" id="MFC3687874.1"/>
    </source>
</evidence>
<dbReference type="InterPro" id="IPR019109">
    <property type="entry name" value="MamF_MmsF"/>
</dbReference>
<feature type="region of interest" description="Disordered" evidence="5">
    <location>
        <begin position="1"/>
        <end position="57"/>
    </location>
</feature>
<organism evidence="7 8">
    <name type="scientific">Aquipuribacter hungaricus</name>
    <dbReference type="NCBI Taxonomy" id="545624"/>
    <lineage>
        <taxon>Bacteria</taxon>
        <taxon>Bacillati</taxon>
        <taxon>Actinomycetota</taxon>
        <taxon>Actinomycetes</taxon>
        <taxon>Micrococcales</taxon>
        <taxon>Intrasporangiaceae</taxon>
        <taxon>Aquipuribacter</taxon>
    </lineage>
</organism>
<protein>
    <submittedName>
        <fullName evidence="7">DUF4870 domain-containing protein</fullName>
    </submittedName>
</protein>
<feature type="compositionally biased region" description="Pro residues" evidence="5">
    <location>
        <begin position="14"/>
        <end position="25"/>
    </location>
</feature>
<dbReference type="RefSeq" id="WP_376983836.1">
    <property type="nucleotide sequence ID" value="NZ_JBHRWW010000003.1"/>
</dbReference>
<feature type="transmembrane region" description="Helical" evidence="6">
    <location>
        <begin position="110"/>
        <end position="129"/>
    </location>
</feature>
<keyword evidence="2 6" id="KW-0812">Transmembrane</keyword>
<proteinExistence type="predicted"/>
<name>A0ABV7WER3_9MICO</name>
<evidence type="ECO:0000256" key="5">
    <source>
        <dbReference type="SAM" id="MobiDB-lite"/>
    </source>
</evidence>
<keyword evidence="3 6" id="KW-1133">Transmembrane helix</keyword>
<feature type="transmembrane region" description="Helical" evidence="6">
    <location>
        <begin position="135"/>
        <end position="158"/>
    </location>
</feature>